<dbReference type="Proteomes" id="UP001281761">
    <property type="component" value="Unassembled WGS sequence"/>
</dbReference>
<accession>A0ABQ9Y5T8</accession>
<feature type="compositionally biased region" description="Basic and acidic residues" evidence="1">
    <location>
        <begin position="9"/>
        <end position="18"/>
    </location>
</feature>
<evidence type="ECO:0000313" key="3">
    <source>
        <dbReference type="Proteomes" id="UP001281761"/>
    </source>
</evidence>
<keyword evidence="3" id="KW-1185">Reference proteome</keyword>
<evidence type="ECO:0000313" key="2">
    <source>
        <dbReference type="EMBL" id="KAK2959101.1"/>
    </source>
</evidence>
<name>A0ABQ9Y5T8_9EUKA</name>
<evidence type="ECO:0000256" key="1">
    <source>
        <dbReference type="SAM" id="MobiDB-lite"/>
    </source>
</evidence>
<reference evidence="2 3" key="1">
    <citation type="journal article" date="2022" name="bioRxiv">
        <title>Genomics of Preaxostyla Flagellates Illuminates Evolutionary Transitions and the Path Towards Mitochondrial Loss.</title>
        <authorList>
            <person name="Novak L.V.F."/>
            <person name="Treitli S.C."/>
            <person name="Pyrih J."/>
            <person name="Halakuc P."/>
            <person name="Pipaliya S.V."/>
            <person name="Vacek V."/>
            <person name="Brzon O."/>
            <person name="Soukal P."/>
            <person name="Eme L."/>
            <person name="Dacks J.B."/>
            <person name="Karnkowska A."/>
            <person name="Elias M."/>
            <person name="Hampl V."/>
        </authorList>
    </citation>
    <scope>NUCLEOTIDE SEQUENCE [LARGE SCALE GENOMIC DNA]</scope>
    <source>
        <strain evidence="2">NAU3</strain>
        <tissue evidence="2">Gut</tissue>
    </source>
</reference>
<feature type="region of interest" description="Disordered" evidence="1">
    <location>
        <begin position="1"/>
        <end position="81"/>
    </location>
</feature>
<gene>
    <name evidence="2" type="ORF">BLNAU_5896</name>
</gene>
<proteinExistence type="predicted"/>
<comment type="caution">
    <text evidence="2">The sequence shown here is derived from an EMBL/GenBank/DDBJ whole genome shotgun (WGS) entry which is preliminary data.</text>
</comment>
<sequence length="81" mass="9002">MSACQFEGARGHDIDRPSIRLQHPPGGRSSIVFGDDPPEKQAPKPRPRVVDPNAQSEQPPPPQNRGRGGQNPDNFRNTRPW</sequence>
<organism evidence="2 3">
    <name type="scientific">Blattamonas nauphoetae</name>
    <dbReference type="NCBI Taxonomy" id="2049346"/>
    <lineage>
        <taxon>Eukaryota</taxon>
        <taxon>Metamonada</taxon>
        <taxon>Preaxostyla</taxon>
        <taxon>Oxymonadida</taxon>
        <taxon>Blattamonas</taxon>
    </lineage>
</organism>
<dbReference type="EMBL" id="JARBJD010000032">
    <property type="protein sequence ID" value="KAK2959101.1"/>
    <property type="molecule type" value="Genomic_DNA"/>
</dbReference>
<protein>
    <submittedName>
        <fullName evidence="2">Uncharacterized protein</fullName>
    </submittedName>
</protein>